<dbReference type="EMBL" id="JACHXA010000005">
    <property type="protein sequence ID" value="MBB3065720.1"/>
    <property type="molecule type" value="Genomic_DNA"/>
</dbReference>
<dbReference type="SUPFAM" id="SSF47413">
    <property type="entry name" value="lambda repressor-like DNA-binding domains"/>
    <property type="match status" value="1"/>
</dbReference>
<evidence type="ECO:0000313" key="3">
    <source>
        <dbReference type="Proteomes" id="UP000581135"/>
    </source>
</evidence>
<name>A0A839SVL5_9PROT</name>
<protein>
    <submittedName>
        <fullName evidence="2">Transcriptional regulator with XRE-family HTH domain</fullName>
    </submittedName>
</protein>
<organism evidence="2 3">
    <name type="scientific">Limibacillus halophilus</name>
    <dbReference type="NCBI Taxonomy" id="1579333"/>
    <lineage>
        <taxon>Bacteria</taxon>
        <taxon>Pseudomonadati</taxon>
        <taxon>Pseudomonadota</taxon>
        <taxon>Alphaproteobacteria</taxon>
        <taxon>Rhodospirillales</taxon>
        <taxon>Rhodovibrionaceae</taxon>
        <taxon>Limibacillus</taxon>
    </lineage>
</organism>
<dbReference type="GO" id="GO:0003677">
    <property type="term" value="F:DNA binding"/>
    <property type="evidence" value="ECO:0007669"/>
    <property type="project" value="InterPro"/>
</dbReference>
<dbReference type="InterPro" id="IPR010982">
    <property type="entry name" value="Lambda_DNA-bd_dom_sf"/>
</dbReference>
<dbReference type="Pfam" id="PF01381">
    <property type="entry name" value="HTH_3"/>
    <property type="match status" value="1"/>
</dbReference>
<gene>
    <name evidence="2" type="ORF">FHR98_002016</name>
</gene>
<dbReference type="CDD" id="cd00093">
    <property type="entry name" value="HTH_XRE"/>
    <property type="match status" value="1"/>
</dbReference>
<accession>A0A839SVL5</accession>
<dbReference type="AlphaFoldDB" id="A0A839SVL5"/>
<evidence type="ECO:0000259" key="1">
    <source>
        <dbReference type="PROSITE" id="PS50943"/>
    </source>
</evidence>
<comment type="caution">
    <text evidence="2">The sequence shown here is derived from an EMBL/GenBank/DDBJ whole genome shotgun (WGS) entry which is preliminary data.</text>
</comment>
<dbReference type="Proteomes" id="UP000581135">
    <property type="component" value="Unassembled WGS sequence"/>
</dbReference>
<dbReference type="SMART" id="SM00530">
    <property type="entry name" value="HTH_XRE"/>
    <property type="match status" value="1"/>
</dbReference>
<dbReference type="Gene3D" id="1.10.260.40">
    <property type="entry name" value="lambda repressor-like DNA-binding domains"/>
    <property type="match status" value="1"/>
</dbReference>
<dbReference type="RefSeq" id="WP_183416551.1">
    <property type="nucleotide sequence ID" value="NZ_JACHXA010000005.1"/>
</dbReference>
<dbReference type="PROSITE" id="PS50943">
    <property type="entry name" value="HTH_CROC1"/>
    <property type="match status" value="1"/>
</dbReference>
<reference evidence="2 3" key="1">
    <citation type="submission" date="2020-08" db="EMBL/GenBank/DDBJ databases">
        <title>Genomic Encyclopedia of Type Strains, Phase III (KMG-III): the genomes of soil and plant-associated and newly described type strains.</title>
        <authorList>
            <person name="Whitman W."/>
        </authorList>
    </citation>
    <scope>NUCLEOTIDE SEQUENCE [LARGE SCALE GENOMIC DNA]</scope>
    <source>
        <strain evidence="2 3">CECT 8803</strain>
    </source>
</reference>
<dbReference type="InterPro" id="IPR001387">
    <property type="entry name" value="Cro/C1-type_HTH"/>
</dbReference>
<sequence>MADKYDVAIGKRLRQLRTDRGLTQTQLGELLDVSFQQIQKYEKGTNRIGSGRLWVISRLLKSPIGYFFEDLDEPGSESEAEPVGDGRLSRDSVLLARSLNELPDGEIKVQLTKLVKAISRCQTQLED</sequence>
<proteinExistence type="predicted"/>
<evidence type="ECO:0000313" key="2">
    <source>
        <dbReference type="EMBL" id="MBB3065720.1"/>
    </source>
</evidence>
<keyword evidence="3" id="KW-1185">Reference proteome</keyword>
<feature type="domain" description="HTH cro/C1-type" evidence="1">
    <location>
        <begin position="13"/>
        <end position="67"/>
    </location>
</feature>